<dbReference type="PROSITE" id="PS50887">
    <property type="entry name" value="GGDEF"/>
    <property type="match status" value="1"/>
</dbReference>
<dbReference type="CDD" id="cd01949">
    <property type="entry name" value="GGDEF"/>
    <property type="match status" value="1"/>
</dbReference>
<dbReference type="PANTHER" id="PTHR45138:SF9">
    <property type="entry name" value="DIGUANYLATE CYCLASE DGCM-RELATED"/>
    <property type="match status" value="1"/>
</dbReference>
<dbReference type="Pfam" id="PF07696">
    <property type="entry name" value="7TMR-DISMED2"/>
    <property type="match status" value="1"/>
</dbReference>
<dbReference type="GO" id="GO:1902201">
    <property type="term" value="P:negative regulation of bacterial-type flagellum-dependent cell motility"/>
    <property type="evidence" value="ECO:0007669"/>
    <property type="project" value="TreeGrafter"/>
</dbReference>
<evidence type="ECO:0000256" key="4">
    <source>
        <dbReference type="SAM" id="Coils"/>
    </source>
</evidence>
<dbReference type="SUPFAM" id="SSF55073">
    <property type="entry name" value="Nucleotide cyclase"/>
    <property type="match status" value="1"/>
</dbReference>
<dbReference type="Pfam" id="PF00990">
    <property type="entry name" value="GGDEF"/>
    <property type="match status" value="1"/>
</dbReference>
<dbReference type="NCBIfam" id="TIGR00254">
    <property type="entry name" value="GGDEF"/>
    <property type="match status" value="1"/>
</dbReference>
<comment type="cofactor">
    <cofactor evidence="1">
        <name>Mg(2+)</name>
        <dbReference type="ChEBI" id="CHEBI:18420"/>
    </cofactor>
</comment>
<feature type="signal peptide" evidence="6">
    <location>
        <begin position="1"/>
        <end position="22"/>
    </location>
</feature>
<keyword evidence="5" id="KW-0472">Membrane</keyword>
<evidence type="ECO:0000256" key="3">
    <source>
        <dbReference type="ARBA" id="ARBA00034247"/>
    </source>
</evidence>
<dbReference type="Gene3D" id="3.30.70.270">
    <property type="match status" value="1"/>
</dbReference>
<dbReference type="GO" id="GO:0043709">
    <property type="term" value="P:cell adhesion involved in single-species biofilm formation"/>
    <property type="evidence" value="ECO:0007669"/>
    <property type="project" value="TreeGrafter"/>
</dbReference>
<dbReference type="RefSeq" id="WP_248950452.1">
    <property type="nucleotide sequence ID" value="NZ_JAKILB010000007.1"/>
</dbReference>
<evidence type="ECO:0000259" key="7">
    <source>
        <dbReference type="PROSITE" id="PS50887"/>
    </source>
</evidence>
<evidence type="ECO:0000313" key="8">
    <source>
        <dbReference type="EMBL" id="MCL1139276.1"/>
    </source>
</evidence>
<keyword evidence="8" id="KW-0548">Nucleotidyltransferase</keyword>
<organism evidence="8 9">
    <name type="scientific">Shewanella pneumatophori</name>
    <dbReference type="NCBI Taxonomy" id="314092"/>
    <lineage>
        <taxon>Bacteria</taxon>
        <taxon>Pseudomonadati</taxon>
        <taxon>Pseudomonadota</taxon>
        <taxon>Gammaproteobacteria</taxon>
        <taxon>Alteromonadales</taxon>
        <taxon>Shewanellaceae</taxon>
        <taxon>Shewanella</taxon>
    </lineage>
</organism>
<keyword evidence="8" id="KW-0808">Transferase</keyword>
<dbReference type="EMBL" id="JAKILB010000007">
    <property type="protein sequence ID" value="MCL1139276.1"/>
    <property type="molecule type" value="Genomic_DNA"/>
</dbReference>
<feature type="transmembrane region" description="Helical" evidence="5">
    <location>
        <begin position="250"/>
        <end position="269"/>
    </location>
</feature>
<feature type="coiled-coil region" evidence="4">
    <location>
        <begin position="428"/>
        <end position="458"/>
    </location>
</feature>
<evidence type="ECO:0000256" key="5">
    <source>
        <dbReference type="SAM" id="Phobius"/>
    </source>
</evidence>
<reference evidence="8" key="1">
    <citation type="submission" date="2022-01" db="EMBL/GenBank/DDBJ databases">
        <title>Whole genome-based taxonomy of the Shewanellaceae.</title>
        <authorList>
            <person name="Martin-Rodriguez A.J."/>
        </authorList>
    </citation>
    <scope>NUCLEOTIDE SEQUENCE</scope>
    <source>
        <strain evidence="8">KCTC 23973</strain>
    </source>
</reference>
<feature type="domain" description="GGDEF" evidence="7">
    <location>
        <begin position="486"/>
        <end position="621"/>
    </location>
</feature>
<dbReference type="FunFam" id="3.30.70.270:FF:000001">
    <property type="entry name" value="Diguanylate cyclase domain protein"/>
    <property type="match status" value="1"/>
</dbReference>
<proteinExistence type="predicted"/>
<feature type="transmembrane region" description="Helical" evidence="5">
    <location>
        <begin position="185"/>
        <end position="206"/>
    </location>
</feature>
<keyword evidence="4" id="KW-0175">Coiled coil</keyword>
<evidence type="ECO:0000256" key="6">
    <source>
        <dbReference type="SAM" id="SignalP"/>
    </source>
</evidence>
<keyword evidence="6" id="KW-0732">Signal</keyword>
<comment type="caution">
    <text evidence="8">The sequence shown here is derived from an EMBL/GenBank/DDBJ whole genome shotgun (WGS) entry which is preliminary data.</text>
</comment>
<dbReference type="GO" id="GO:0005886">
    <property type="term" value="C:plasma membrane"/>
    <property type="evidence" value="ECO:0007669"/>
    <property type="project" value="TreeGrafter"/>
</dbReference>
<dbReference type="PANTHER" id="PTHR45138">
    <property type="entry name" value="REGULATORY COMPONENTS OF SENSORY TRANSDUCTION SYSTEM"/>
    <property type="match status" value="1"/>
</dbReference>
<gene>
    <name evidence="8" type="ORF">L2740_12070</name>
</gene>
<dbReference type="GO" id="GO:0052621">
    <property type="term" value="F:diguanylate cyclase activity"/>
    <property type="evidence" value="ECO:0007669"/>
    <property type="project" value="UniProtKB-EC"/>
</dbReference>
<evidence type="ECO:0000313" key="9">
    <source>
        <dbReference type="Proteomes" id="UP001139293"/>
    </source>
</evidence>
<sequence length="622" mass="69938">MLIRFQRLLLALVLILPCTSTAQQGLLISNSTADVIKLAPVLSIANFPQNADINLVKSASASSWKPFASEQVRGITKTSYWVKFNITQTSSLSRQLILSLTNPHIDTIDLYHFTDGQQVEHLLLGDHYPFADRPILSTNFIYSFSSKQLDKHQFYIKIESTGATNLPLSVWSSDAYYQNAEQESALYGFQLGVLTAIGLFSLFIAITSHSFSYTYYAGYVLSITLFVASLHGLAYRFIWPQWPQLQDYSLPALLSLSMMFAFLFSEKVMQFKYHNQAMLRLCRLSAAASALLLLLCLFFDYTTALTINIYAVMLASIMLMYMSTAQAIKGYKLAKLFALGWVSMMFGALLSGALYLNVLDWNMSANMPFILGLTVEVILMAALLAIRYNDERLAKLKIQQEAFEQVQQAKEHKEKALRIEARSSEQLSQKVQERTLELEIALRELNEANQKLTEQTKVDSLTGVKNRASFDKRIIAEGRISRRQQTPMSVLMLDLDHFKAINDSYGHLAGDQALREVAEILKQNLKRPTDLVSRFGGEEFAIILPNTDQVGALQVAESIRKAISKSPITWGEQSFPLTVSIGVNSEIINSEEHTTLLLEQADKALYQAKSEGRNRSNLYSPL</sequence>
<evidence type="ECO:0000256" key="1">
    <source>
        <dbReference type="ARBA" id="ARBA00001946"/>
    </source>
</evidence>
<dbReference type="InterPro" id="IPR050469">
    <property type="entry name" value="Diguanylate_Cyclase"/>
</dbReference>
<keyword evidence="5" id="KW-1133">Transmembrane helix</keyword>
<dbReference type="InterPro" id="IPR043128">
    <property type="entry name" value="Rev_trsase/Diguanyl_cyclase"/>
</dbReference>
<dbReference type="Pfam" id="PF07695">
    <property type="entry name" value="7TMR-DISM_7TM"/>
    <property type="match status" value="1"/>
</dbReference>
<feature type="transmembrane region" description="Helical" evidence="5">
    <location>
        <begin position="307"/>
        <end position="324"/>
    </location>
</feature>
<dbReference type="SMART" id="SM00267">
    <property type="entry name" value="GGDEF"/>
    <property type="match status" value="1"/>
</dbReference>
<protein>
    <recommendedName>
        <fullName evidence="2">diguanylate cyclase</fullName>
        <ecNumber evidence="2">2.7.7.65</ecNumber>
    </recommendedName>
</protein>
<dbReference type="AlphaFoldDB" id="A0A9X2CGQ9"/>
<feature type="transmembrane region" description="Helical" evidence="5">
    <location>
        <begin position="213"/>
        <end position="238"/>
    </location>
</feature>
<dbReference type="InterPro" id="IPR000160">
    <property type="entry name" value="GGDEF_dom"/>
</dbReference>
<dbReference type="InterPro" id="IPR029787">
    <property type="entry name" value="Nucleotide_cyclase"/>
</dbReference>
<feature type="chain" id="PRO_5040886952" description="diguanylate cyclase" evidence="6">
    <location>
        <begin position="23"/>
        <end position="622"/>
    </location>
</feature>
<evidence type="ECO:0000256" key="2">
    <source>
        <dbReference type="ARBA" id="ARBA00012528"/>
    </source>
</evidence>
<comment type="catalytic activity">
    <reaction evidence="3">
        <text>2 GTP = 3',3'-c-di-GMP + 2 diphosphate</text>
        <dbReference type="Rhea" id="RHEA:24898"/>
        <dbReference type="ChEBI" id="CHEBI:33019"/>
        <dbReference type="ChEBI" id="CHEBI:37565"/>
        <dbReference type="ChEBI" id="CHEBI:58805"/>
        <dbReference type="EC" id="2.7.7.65"/>
    </reaction>
</comment>
<keyword evidence="9" id="KW-1185">Reference proteome</keyword>
<feature type="transmembrane region" description="Helical" evidence="5">
    <location>
        <begin position="336"/>
        <end position="356"/>
    </location>
</feature>
<dbReference type="EC" id="2.7.7.65" evidence="2"/>
<dbReference type="Gene3D" id="2.60.40.2380">
    <property type="match status" value="1"/>
</dbReference>
<dbReference type="Proteomes" id="UP001139293">
    <property type="component" value="Unassembled WGS sequence"/>
</dbReference>
<feature type="transmembrane region" description="Helical" evidence="5">
    <location>
        <begin position="368"/>
        <end position="388"/>
    </location>
</feature>
<feature type="transmembrane region" description="Helical" evidence="5">
    <location>
        <begin position="281"/>
        <end position="301"/>
    </location>
</feature>
<accession>A0A9X2CGQ9</accession>
<dbReference type="InterPro" id="IPR011622">
    <property type="entry name" value="7TMR_DISM_rcpt_extracell_dom2"/>
</dbReference>
<keyword evidence="5" id="KW-0812">Transmembrane</keyword>
<name>A0A9X2CGQ9_9GAMM</name>
<dbReference type="InterPro" id="IPR011623">
    <property type="entry name" value="7TMR_DISM_rcpt_extracell_dom1"/>
</dbReference>